<feature type="chain" id="PRO_5040945551" evidence="13">
    <location>
        <begin position="28"/>
        <end position="761"/>
    </location>
</feature>
<evidence type="ECO:0000256" key="3">
    <source>
        <dbReference type="ARBA" id="ARBA00022525"/>
    </source>
</evidence>
<feature type="signal peptide" evidence="13">
    <location>
        <begin position="1"/>
        <end position="27"/>
    </location>
</feature>
<evidence type="ECO:0000256" key="6">
    <source>
        <dbReference type="ARBA" id="ARBA00022801"/>
    </source>
</evidence>
<dbReference type="InterPro" id="IPR034197">
    <property type="entry name" value="Peptidases_S8_3"/>
</dbReference>
<feature type="active site" description="Charge relay system" evidence="10 11">
    <location>
        <position position="142"/>
    </location>
</feature>
<protein>
    <submittedName>
        <fullName evidence="19">Subtilisin-like protease SBT1.7</fullName>
    </submittedName>
</protein>
<dbReference type="FunFam" id="3.50.30.30:FF:000005">
    <property type="entry name" value="subtilisin-like protease SBT1.5"/>
    <property type="match status" value="1"/>
</dbReference>
<dbReference type="InterPro" id="IPR010259">
    <property type="entry name" value="S8pro/Inhibitor_I9"/>
</dbReference>
<feature type="region of interest" description="Disordered" evidence="12">
    <location>
        <begin position="199"/>
        <end position="223"/>
    </location>
</feature>
<dbReference type="InterPro" id="IPR003137">
    <property type="entry name" value="PA_domain"/>
</dbReference>
<keyword evidence="5 13" id="KW-0732">Signal</keyword>
<dbReference type="FunFam" id="2.60.40.2310:FF:000001">
    <property type="entry name" value="Subtilisin-like protease SBT1.5"/>
    <property type="match status" value="1"/>
</dbReference>
<feature type="active site" description="Charge relay system" evidence="10 11">
    <location>
        <position position="546"/>
    </location>
</feature>
<dbReference type="GO" id="GO:0048731">
    <property type="term" value="P:system development"/>
    <property type="evidence" value="ECO:0007669"/>
    <property type="project" value="UniProtKB-ARBA"/>
</dbReference>
<proteinExistence type="inferred from homology"/>
<evidence type="ECO:0000256" key="13">
    <source>
        <dbReference type="SAM" id="SignalP"/>
    </source>
</evidence>
<keyword evidence="6 11" id="KW-0378">Hydrolase</keyword>
<dbReference type="GO" id="GO:0006508">
    <property type="term" value="P:proteolysis"/>
    <property type="evidence" value="ECO:0007669"/>
    <property type="project" value="UniProtKB-KW"/>
</dbReference>
<evidence type="ECO:0000256" key="2">
    <source>
        <dbReference type="ARBA" id="ARBA00011073"/>
    </source>
</evidence>
<dbReference type="FunFam" id="3.40.50.200:FF:000006">
    <property type="entry name" value="Subtilisin-like protease SBT1.5"/>
    <property type="match status" value="1"/>
</dbReference>
<dbReference type="CDD" id="cd04852">
    <property type="entry name" value="Peptidases_S8_3"/>
    <property type="match status" value="1"/>
</dbReference>
<comment type="subcellular location">
    <subcellularLocation>
        <location evidence="1">Secreted</location>
    </subcellularLocation>
</comment>
<evidence type="ECO:0000259" key="17">
    <source>
        <dbReference type="Pfam" id="PF17766"/>
    </source>
</evidence>
<dbReference type="Gene3D" id="3.40.50.200">
    <property type="entry name" value="Peptidase S8/S53 domain"/>
    <property type="match status" value="1"/>
</dbReference>
<dbReference type="InterPro" id="IPR041469">
    <property type="entry name" value="Subtilisin-like_FN3"/>
</dbReference>
<dbReference type="GeneID" id="108812358"/>
<dbReference type="PROSITE" id="PS51892">
    <property type="entry name" value="SUBTILASE"/>
    <property type="match status" value="1"/>
</dbReference>
<dbReference type="Pfam" id="PF00082">
    <property type="entry name" value="Peptidase_S8"/>
    <property type="match status" value="1"/>
</dbReference>
<dbReference type="OrthoDB" id="206201at2759"/>
<dbReference type="GO" id="GO:0005576">
    <property type="term" value="C:extracellular region"/>
    <property type="evidence" value="ECO:0007669"/>
    <property type="project" value="UniProtKB-SubCell"/>
</dbReference>
<dbReference type="InterPro" id="IPR045051">
    <property type="entry name" value="SBT"/>
</dbReference>
<evidence type="ECO:0000256" key="1">
    <source>
        <dbReference type="ARBA" id="ARBA00004613"/>
    </source>
</evidence>
<evidence type="ECO:0000256" key="11">
    <source>
        <dbReference type="PROSITE-ProRule" id="PRU01240"/>
    </source>
</evidence>
<dbReference type="InterPro" id="IPR036852">
    <property type="entry name" value="Peptidase_S8/S53_dom_sf"/>
</dbReference>
<evidence type="ECO:0000313" key="18">
    <source>
        <dbReference type="Proteomes" id="UP000504610"/>
    </source>
</evidence>
<keyword evidence="4 11" id="KW-0645">Protease</keyword>
<dbReference type="PRINTS" id="PR00723">
    <property type="entry name" value="SUBTILISIN"/>
</dbReference>
<dbReference type="InterPro" id="IPR000209">
    <property type="entry name" value="Peptidase_S8/S53_dom"/>
</dbReference>
<feature type="active site" description="Charge relay system" evidence="10 11">
    <location>
        <position position="215"/>
    </location>
</feature>
<dbReference type="RefSeq" id="XP_018440106.2">
    <property type="nucleotide sequence ID" value="XM_018584604.2"/>
</dbReference>
<feature type="domain" description="Peptidase S8/S53" evidence="14">
    <location>
        <begin position="134"/>
        <end position="584"/>
    </location>
</feature>
<dbReference type="SUPFAM" id="SSF52743">
    <property type="entry name" value="Subtilisin-like"/>
    <property type="match status" value="1"/>
</dbReference>
<dbReference type="Proteomes" id="UP000504610">
    <property type="component" value="Chromosome 6"/>
</dbReference>
<sequence>MSSPFLSSTAFFLLVILYLGSCHVSHGAPQQATYIVHMAKSQMPSRYDLHSLWYDSSLRSVSESAQLLYTYDNAIHGFSTRLTPEEADSLTSQPGVISVLPEHRYELHTTRSPLFLGLDDENGADLFPETGASSDVVVGVLDTGVWPESKSFSDKGFGPVPSTWRGGCEAGTNFTASLCNRKLIGARFFARGYEATMGPVDESKESRSPRDDDGHGTHTSSTAAGSVAEGASLLGFASGTARGMDPRARVAVYKVCWLGGCFSSDILAAIDKAIDDNVNVLSMSLGGGTSDYYRDGVAIGAFAAMERGIFVSCSAGNAGPSPFSLSNVAPWITTVGAGTLDRDFPAVAVLGNGKNYSGVSLFKGDALPDNKLLPFIYAGNASNATNGNLCMTGTLIPEKVKGKIVMCDRGVNARVQKGDVVKAAGGVGMILANTAANGEELVADAHMLPATTVGEKAGDIIRRYVLTDPNPTASVLIQGTVVNVKPSPVVAAFSSRGPNSITPNVLKPDLVAPGVNILAAWTGAAGPTGLPSDPRRVEFNIISGTSMSCPHVSGLAALLKSAHPEWSPAAIRSALMTTAYRSYKDGKPILDIATGKPSTPFDHGAGYVSPTIATNPGLVYDLGTVDYLGFLCALNYTSSQIRSVSRRNYTCDPAKTYSIADLNYPSFAVNVDGSGAYKYTRTVTSVGGAGSYSVKVTSDNTAVKISVVPAVLNFKEVNEKKSYTVTFTVDSSKASGSNSFGSIEWSDGKHVVASPVAISWS</sequence>
<keyword evidence="8" id="KW-0865">Zymogen</keyword>
<feature type="compositionally biased region" description="Basic and acidic residues" evidence="12">
    <location>
        <begin position="201"/>
        <end position="216"/>
    </location>
</feature>
<reference evidence="18" key="1">
    <citation type="journal article" date="2019" name="Database">
        <title>The radish genome database (RadishGD): an integrated information resource for radish genomics.</title>
        <authorList>
            <person name="Yu H.J."/>
            <person name="Baek S."/>
            <person name="Lee Y.J."/>
            <person name="Cho A."/>
            <person name="Mun J.H."/>
        </authorList>
    </citation>
    <scope>NUCLEOTIDE SEQUENCE [LARGE SCALE GENOMIC DNA]</scope>
    <source>
        <strain evidence="18">cv. WK10039</strain>
    </source>
</reference>
<evidence type="ECO:0000256" key="10">
    <source>
        <dbReference type="PIRSR" id="PIRSR615500-1"/>
    </source>
</evidence>
<dbReference type="Pfam" id="PF17766">
    <property type="entry name" value="fn3_6"/>
    <property type="match status" value="1"/>
</dbReference>
<evidence type="ECO:0000256" key="7">
    <source>
        <dbReference type="ARBA" id="ARBA00022825"/>
    </source>
</evidence>
<evidence type="ECO:0000256" key="8">
    <source>
        <dbReference type="ARBA" id="ARBA00023145"/>
    </source>
</evidence>
<dbReference type="KEGG" id="rsz:108812358"/>
<dbReference type="Gene3D" id="3.30.70.80">
    <property type="entry name" value="Peptidase S8 propeptide/proteinase inhibitor I9"/>
    <property type="match status" value="1"/>
</dbReference>
<dbReference type="Gene3D" id="3.50.30.30">
    <property type="match status" value="1"/>
</dbReference>
<evidence type="ECO:0000259" key="14">
    <source>
        <dbReference type="Pfam" id="PF00082"/>
    </source>
</evidence>
<feature type="domain" description="Subtilisin-like protease fibronectin type-III" evidence="17">
    <location>
        <begin position="661"/>
        <end position="758"/>
    </location>
</feature>
<keyword evidence="3" id="KW-0964">Secreted</keyword>
<dbReference type="CDD" id="cd02120">
    <property type="entry name" value="PA_subtilisin_like"/>
    <property type="match status" value="1"/>
</dbReference>
<dbReference type="PROSITE" id="PS00138">
    <property type="entry name" value="SUBTILASE_SER"/>
    <property type="match status" value="1"/>
</dbReference>
<evidence type="ECO:0000256" key="9">
    <source>
        <dbReference type="ARBA" id="ARBA00023180"/>
    </source>
</evidence>
<comment type="similarity">
    <text evidence="2 11">Belongs to the peptidase S8 family.</text>
</comment>
<accession>A0A6J0JYA1</accession>
<keyword evidence="7 11" id="KW-0720">Serine protease</keyword>
<evidence type="ECO:0000259" key="15">
    <source>
        <dbReference type="Pfam" id="PF02225"/>
    </source>
</evidence>
<name>A0A6J0JYA1_RAPSA</name>
<evidence type="ECO:0000256" key="12">
    <source>
        <dbReference type="SAM" id="MobiDB-lite"/>
    </source>
</evidence>
<feature type="domain" description="PA" evidence="15">
    <location>
        <begin position="389"/>
        <end position="460"/>
    </location>
</feature>
<feature type="domain" description="Inhibitor I9" evidence="16">
    <location>
        <begin position="33"/>
        <end position="108"/>
    </location>
</feature>
<dbReference type="Pfam" id="PF02225">
    <property type="entry name" value="PA"/>
    <property type="match status" value="1"/>
</dbReference>
<dbReference type="InterPro" id="IPR023828">
    <property type="entry name" value="Peptidase_S8_Ser-AS"/>
</dbReference>
<organism evidence="18 19">
    <name type="scientific">Raphanus sativus</name>
    <name type="common">Radish</name>
    <name type="synonym">Raphanus raphanistrum var. sativus</name>
    <dbReference type="NCBI Taxonomy" id="3726"/>
    <lineage>
        <taxon>Eukaryota</taxon>
        <taxon>Viridiplantae</taxon>
        <taxon>Streptophyta</taxon>
        <taxon>Embryophyta</taxon>
        <taxon>Tracheophyta</taxon>
        <taxon>Spermatophyta</taxon>
        <taxon>Magnoliopsida</taxon>
        <taxon>eudicotyledons</taxon>
        <taxon>Gunneridae</taxon>
        <taxon>Pentapetalae</taxon>
        <taxon>rosids</taxon>
        <taxon>malvids</taxon>
        <taxon>Brassicales</taxon>
        <taxon>Brassicaceae</taxon>
        <taxon>Brassiceae</taxon>
        <taxon>Raphanus</taxon>
    </lineage>
</organism>
<keyword evidence="9" id="KW-0325">Glycoprotein</keyword>
<evidence type="ECO:0000313" key="19">
    <source>
        <dbReference type="RefSeq" id="XP_018440106.2"/>
    </source>
</evidence>
<dbReference type="Pfam" id="PF05922">
    <property type="entry name" value="Inhibitor_I9"/>
    <property type="match status" value="1"/>
</dbReference>
<reference evidence="19" key="2">
    <citation type="submission" date="2025-08" db="UniProtKB">
        <authorList>
            <consortium name="RefSeq"/>
        </authorList>
    </citation>
    <scope>IDENTIFICATION</scope>
    <source>
        <tissue evidence="19">Leaf</tissue>
    </source>
</reference>
<dbReference type="FunFam" id="3.30.70.80:FF:000003">
    <property type="entry name" value="Subtilisin-like protease SBT1.9"/>
    <property type="match status" value="1"/>
</dbReference>
<gene>
    <name evidence="19" type="primary">LOC108812358</name>
</gene>
<dbReference type="PANTHER" id="PTHR10795">
    <property type="entry name" value="PROPROTEIN CONVERTASE SUBTILISIN/KEXIN"/>
    <property type="match status" value="1"/>
</dbReference>
<keyword evidence="18" id="KW-1185">Reference proteome</keyword>
<dbReference type="Gene3D" id="2.60.40.2310">
    <property type="match status" value="1"/>
</dbReference>
<dbReference type="AlphaFoldDB" id="A0A6J0JYA1"/>
<dbReference type="InterPro" id="IPR015500">
    <property type="entry name" value="Peptidase_S8_subtilisin-rel"/>
</dbReference>
<dbReference type="GO" id="GO:0004252">
    <property type="term" value="F:serine-type endopeptidase activity"/>
    <property type="evidence" value="ECO:0007669"/>
    <property type="project" value="UniProtKB-UniRule"/>
</dbReference>
<dbReference type="InterPro" id="IPR037045">
    <property type="entry name" value="S8pro/Inhibitor_I9_sf"/>
</dbReference>
<evidence type="ECO:0000256" key="4">
    <source>
        <dbReference type="ARBA" id="ARBA00022670"/>
    </source>
</evidence>
<evidence type="ECO:0000259" key="16">
    <source>
        <dbReference type="Pfam" id="PF05922"/>
    </source>
</evidence>
<evidence type="ECO:0000256" key="5">
    <source>
        <dbReference type="ARBA" id="ARBA00022729"/>
    </source>
</evidence>